<dbReference type="AlphaFoldDB" id="A0A8H6SFK7"/>
<reference evidence="2" key="1">
    <citation type="submission" date="2020-05" db="EMBL/GenBank/DDBJ databases">
        <title>Mycena genomes resolve the evolution of fungal bioluminescence.</title>
        <authorList>
            <person name="Tsai I.J."/>
        </authorList>
    </citation>
    <scope>NUCLEOTIDE SEQUENCE</scope>
    <source>
        <strain evidence="2">171206Taipei</strain>
    </source>
</reference>
<dbReference type="OrthoDB" id="3062325at2759"/>
<feature type="chain" id="PRO_5034742375" evidence="1">
    <location>
        <begin position="20"/>
        <end position="468"/>
    </location>
</feature>
<accession>A0A8H6SFK7</accession>
<protein>
    <submittedName>
        <fullName evidence="2">Uncharacterized protein</fullName>
    </submittedName>
</protein>
<evidence type="ECO:0000313" key="3">
    <source>
        <dbReference type="Proteomes" id="UP000636479"/>
    </source>
</evidence>
<proteinExistence type="predicted"/>
<keyword evidence="1" id="KW-0732">Signal</keyword>
<dbReference type="SUPFAM" id="SSF49785">
    <property type="entry name" value="Galactose-binding domain-like"/>
    <property type="match status" value="1"/>
</dbReference>
<feature type="signal peptide" evidence="1">
    <location>
        <begin position="1"/>
        <end position="19"/>
    </location>
</feature>
<dbReference type="InterPro" id="IPR008979">
    <property type="entry name" value="Galactose-bd-like_sf"/>
</dbReference>
<dbReference type="RefSeq" id="XP_037217999.1">
    <property type="nucleotide sequence ID" value="XM_037364757.1"/>
</dbReference>
<sequence length="468" mass="48075">MGILSLFLLSALSLPFSAATSDPNLHPLFSRSTFAYSDFDAASWIWLPQPKLASTAAPGTVGLMRTFNSPVGKTAFGASIAVTADNNFTLWVNGHAVGASQDSWANGQALVTSLNATTNTIAALAVNYADSTATGPTSAGFLAFVRIFYSDGTNSTLVSDKDWKATGIIPPDWPLPKDTSKFVNAEVAFKYGGGPWGKGITITQTDLSSADLKGSNWIWSTPDAAAGALAGSVGFRKSFTSPPGKAASSAIIVASADNFFQLYVNGRYVSAPARDPNTAGSATAWQFASRVTVPLSATTNTFNFLATNFLAADGKPSSAGFIGVIQIVYADGSTATIRTDSSWLAVQTNDAVAFNAMPDSAFAPAASLGVYGMGPWGGGLGVADTVDAERIFLSGNNVGSGIPISVKPVPSGIAVSANINAPIPSFSFTQLPEQPSDGPTVPGASAASRSAVSIASVAVSVFTLLIFM</sequence>
<gene>
    <name evidence="2" type="ORF">MIND_00808200</name>
</gene>
<dbReference type="Proteomes" id="UP000636479">
    <property type="component" value="Unassembled WGS sequence"/>
</dbReference>
<dbReference type="EMBL" id="JACAZF010000007">
    <property type="protein sequence ID" value="KAF7298611.1"/>
    <property type="molecule type" value="Genomic_DNA"/>
</dbReference>
<evidence type="ECO:0000256" key="1">
    <source>
        <dbReference type="SAM" id="SignalP"/>
    </source>
</evidence>
<comment type="caution">
    <text evidence="2">The sequence shown here is derived from an EMBL/GenBank/DDBJ whole genome shotgun (WGS) entry which is preliminary data.</text>
</comment>
<dbReference type="Gene3D" id="2.60.120.260">
    <property type="entry name" value="Galactose-binding domain-like"/>
    <property type="match status" value="2"/>
</dbReference>
<dbReference type="GeneID" id="59347273"/>
<name>A0A8H6SFK7_9AGAR</name>
<keyword evidence="3" id="KW-1185">Reference proteome</keyword>
<evidence type="ECO:0000313" key="2">
    <source>
        <dbReference type="EMBL" id="KAF7298611.1"/>
    </source>
</evidence>
<organism evidence="2 3">
    <name type="scientific">Mycena indigotica</name>
    <dbReference type="NCBI Taxonomy" id="2126181"/>
    <lineage>
        <taxon>Eukaryota</taxon>
        <taxon>Fungi</taxon>
        <taxon>Dikarya</taxon>
        <taxon>Basidiomycota</taxon>
        <taxon>Agaricomycotina</taxon>
        <taxon>Agaricomycetes</taxon>
        <taxon>Agaricomycetidae</taxon>
        <taxon>Agaricales</taxon>
        <taxon>Marasmiineae</taxon>
        <taxon>Mycenaceae</taxon>
        <taxon>Mycena</taxon>
    </lineage>
</organism>